<evidence type="ECO:0000256" key="2">
    <source>
        <dbReference type="ARBA" id="ARBA00022801"/>
    </source>
</evidence>
<gene>
    <name evidence="4" type="ORF">CKY47_34475</name>
</gene>
<comment type="similarity">
    <text evidence="1">Belongs to the thioesterase family.</text>
</comment>
<protein>
    <submittedName>
        <fullName evidence="4">Thioesterase</fullName>
    </submittedName>
</protein>
<dbReference type="InterPro" id="IPR012223">
    <property type="entry name" value="TEII"/>
</dbReference>
<dbReference type="SMART" id="SM00824">
    <property type="entry name" value="PKS_TE"/>
    <property type="match status" value="1"/>
</dbReference>
<evidence type="ECO:0000256" key="1">
    <source>
        <dbReference type="ARBA" id="ARBA00007169"/>
    </source>
</evidence>
<evidence type="ECO:0000313" key="4">
    <source>
        <dbReference type="EMBL" id="MDQ2588961.1"/>
    </source>
</evidence>
<dbReference type="PANTHER" id="PTHR11487:SF0">
    <property type="entry name" value="S-ACYL FATTY ACID SYNTHASE THIOESTERASE, MEDIUM CHAIN"/>
    <property type="match status" value="1"/>
</dbReference>
<name>A0ABU0X9Z3_9PSEU</name>
<dbReference type="Gene3D" id="3.40.50.1820">
    <property type="entry name" value="alpha/beta hydrolase"/>
    <property type="match status" value="1"/>
</dbReference>
<evidence type="ECO:0000259" key="3">
    <source>
        <dbReference type="SMART" id="SM00824"/>
    </source>
</evidence>
<dbReference type="InterPro" id="IPR001031">
    <property type="entry name" value="Thioesterase"/>
</dbReference>
<dbReference type="Pfam" id="PF00975">
    <property type="entry name" value="Thioesterase"/>
    <property type="match status" value="1"/>
</dbReference>
<dbReference type="InterPro" id="IPR029058">
    <property type="entry name" value="AB_hydrolase_fold"/>
</dbReference>
<dbReference type="Proteomes" id="UP001225605">
    <property type="component" value="Unassembled WGS sequence"/>
</dbReference>
<keyword evidence="2" id="KW-0378">Hydrolase</keyword>
<dbReference type="SUPFAM" id="SSF53474">
    <property type="entry name" value="alpha/beta-Hydrolases"/>
    <property type="match status" value="1"/>
</dbReference>
<keyword evidence="5" id="KW-1185">Reference proteome</keyword>
<sequence>MGPWLRRLSTPAASRLRLVCLPHGGAGPSVFTPWAEHVPRDVELLAVRYPGREDRWGEPPPRDLGEVVARVVAALRPLPELPFVLFGHSLGAAVAHEVVQRLRAVGRPLPVRLVVSGREAPQDERGGDVHRLGDAGLLAELRRLGGVDPAVLADPDLSALVAECVREDYRLVETHTGWSTTPLPVPVSAFVGDRDPDLTPEHAARWAALTTAGFRLRVFPGDHFYPAAQPDRVAAEVLADL</sequence>
<dbReference type="EMBL" id="NSDM01000026">
    <property type="protein sequence ID" value="MDQ2588961.1"/>
    <property type="molecule type" value="Genomic_DNA"/>
</dbReference>
<accession>A0ABU0X9Z3</accession>
<dbReference type="PANTHER" id="PTHR11487">
    <property type="entry name" value="THIOESTERASE"/>
    <property type="match status" value="1"/>
</dbReference>
<evidence type="ECO:0000313" key="5">
    <source>
        <dbReference type="Proteomes" id="UP001225605"/>
    </source>
</evidence>
<feature type="domain" description="Thioesterase TesA-like" evidence="3">
    <location>
        <begin position="19"/>
        <end position="241"/>
    </location>
</feature>
<dbReference type="InterPro" id="IPR020802">
    <property type="entry name" value="TesA-like"/>
</dbReference>
<comment type="caution">
    <text evidence="4">The sequence shown here is derived from an EMBL/GenBank/DDBJ whole genome shotgun (WGS) entry which is preliminary data.</text>
</comment>
<proteinExistence type="inferred from homology"/>
<reference evidence="4 5" key="1">
    <citation type="submission" date="2017-06" db="EMBL/GenBank/DDBJ databases">
        <title>Cultured bacterium strain Saccharothrix yanglingensis Hhs.015.</title>
        <authorList>
            <person name="Xia Y."/>
        </authorList>
    </citation>
    <scope>NUCLEOTIDE SEQUENCE [LARGE SCALE GENOMIC DNA]</scope>
    <source>
        <strain evidence="4 5">Hhs.015</strain>
    </source>
</reference>
<organism evidence="4 5">
    <name type="scientific">Saccharothrix yanglingensis</name>
    <dbReference type="NCBI Taxonomy" id="659496"/>
    <lineage>
        <taxon>Bacteria</taxon>
        <taxon>Bacillati</taxon>
        <taxon>Actinomycetota</taxon>
        <taxon>Actinomycetes</taxon>
        <taxon>Pseudonocardiales</taxon>
        <taxon>Pseudonocardiaceae</taxon>
        <taxon>Saccharothrix</taxon>
    </lineage>
</organism>